<evidence type="ECO:0000313" key="2">
    <source>
        <dbReference type="Proteomes" id="UP000236370"/>
    </source>
</evidence>
<name>A0A2J8NGK7_PANTR</name>
<accession>A0A2J8NGK7</accession>
<dbReference type="AlphaFoldDB" id="A0A2J8NGK7"/>
<feature type="non-terminal residue" evidence="1">
    <location>
        <position position="42"/>
    </location>
</feature>
<evidence type="ECO:0000313" key="1">
    <source>
        <dbReference type="EMBL" id="PNI70896.1"/>
    </source>
</evidence>
<reference evidence="1 2" key="1">
    <citation type="submission" date="2017-12" db="EMBL/GenBank/DDBJ databases">
        <title>High-resolution comparative analysis of great ape genomes.</title>
        <authorList>
            <person name="Pollen A."/>
            <person name="Hastie A."/>
            <person name="Hormozdiari F."/>
            <person name="Dougherty M."/>
            <person name="Liu R."/>
            <person name="Chaisson M."/>
            <person name="Hoppe E."/>
            <person name="Hill C."/>
            <person name="Pang A."/>
            <person name="Hillier L."/>
            <person name="Baker C."/>
            <person name="Armstrong J."/>
            <person name="Shendure J."/>
            <person name="Paten B."/>
            <person name="Wilson R."/>
            <person name="Chao H."/>
            <person name="Schneider V."/>
            <person name="Ventura M."/>
            <person name="Kronenberg Z."/>
            <person name="Murali S."/>
            <person name="Gordon D."/>
            <person name="Cantsilieris S."/>
            <person name="Munson K."/>
            <person name="Nelson B."/>
            <person name="Raja A."/>
            <person name="Underwood J."/>
            <person name="Diekhans M."/>
            <person name="Fiddes I."/>
            <person name="Haussler D."/>
            <person name="Eichler E."/>
        </authorList>
    </citation>
    <scope>NUCLEOTIDE SEQUENCE [LARGE SCALE GENOMIC DNA]</scope>
    <source>
        <strain evidence="1">Yerkes chimp pedigree #C0471</strain>
    </source>
</reference>
<protein>
    <submittedName>
        <fullName evidence="1">CNOT9 isoform 8</fullName>
    </submittedName>
</protein>
<organism evidence="1 2">
    <name type="scientific">Pan troglodytes</name>
    <name type="common">Chimpanzee</name>
    <dbReference type="NCBI Taxonomy" id="9598"/>
    <lineage>
        <taxon>Eukaryota</taxon>
        <taxon>Metazoa</taxon>
        <taxon>Chordata</taxon>
        <taxon>Craniata</taxon>
        <taxon>Vertebrata</taxon>
        <taxon>Euteleostomi</taxon>
        <taxon>Mammalia</taxon>
        <taxon>Eutheria</taxon>
        <taxon>Euarchontoglires</taxon>
        <taxon>Primates</taxon>
        <taxon>Haplorrhini</taxon>
        <taxon>Catarrhini</taxon>
        <taxon>Hominidae</taxon>
        <taxon>Pan</taxon>
    </lineage>
</organism>
<gene>
    <name evidence="1" type="ORF">CK820_G0011093</name>
</gene>
<comment type="caution">
    <text evidence="1">The sequence shown here is derived from an EMBL/GenBank/DDBJ whole genome shotgun (WGS) entry which is preliminary data.</text>
</comment>
<dbReference type="PANTHER" id="PTHR12138:SF133">
    <property type="entry name" value="SECRETED PROTEIN"/>
    <property type="match status" value="1"/>
</dbReference>
<sequence length="42" mass="4395">MHSLATAADLALLPRLECSGVILAHRNLHLLGSVDSPTSASR</sequence>
<proteinExistence type="predicted"/>
<dbReference type="PANTHER" id="PTHR12138">
    <property type="entry name" value="PRIMATE-EXPANDED PROTEIN FAMILY"/>
    <property type="match status" value="1"/>
</dbReference>
<dbReference type="Proteomes" id="UP000236370">
    <property type="component" value="Unassembled WGS sequence"/>
</dbReference>
<dbReference type="EMBL" id="NBAG03000230">
    <property type="protein sequence ID" value="PNI70896.1"/>
    <property type="molecule type" value="Genomic_DNA"/>
</dbReference>